<evidence type="ECO:0000313" key="2">
    <source>
        <dbReference type="EMBL" id="BFM41549.1"/>
    </source>
</evidence>
<dbReference type="AlphaFoldDB" id="A0AAT9GVT5"/>
<sequence>MTMNPILRNTLAVILGLFVGSIVNMAIILMSSSVIPPPNGADVTTMEGLKATMHLFEPKHFLFPFLAHAIGTFAGAGTTVLIAISNKTKLGLVIGAFFLLGGIVNVCSLPSPVWFTIADLFFAYIPTAYLAIKLFAKKDSKS</sequence>
<feature type="transmembrane region" description="Helical" evidence="1">
    <location>
        <begin position="90"/>
        <end position="111"/>
    </location>
</feature>
<keyword evidence="1" id="KW-0472">Membrane</keyword>
<feature type="transmembrane region" description="Helical" evidence="1">
    <location>
        <begin position="117"/>
        <end position="136"/>
    </location>
</feature>
<organism evidence="2">
    <name type="scientific">Flavobacterium sp. CFS9</name>
    <dbReference type="NCBI Taxonomy" id="3143118"/>
    <lineage>
        <taxon>Bacteria</taxon>
        <taxon>Pseudomonadati</taxon>
        <taxon>Bacteroidota</taxon>
        <taxon>Flavobacteriia</taxon>
        <taxon>Flavobacteriales</taxon>
        <taxon>Flavobacteriaceae</taxon>
        <taxon>Flavobacterium</taxon>
    </lineage>
</organism>
<gene>
    <name evidence="2" type="ORF">CFS9_01900</name>
</gene>
<protein>
    <submittedName>
        <fullName evidence="2">Uncharacterized protein</fullName>
    </submittedName>
</protein>
<evidence type="ECO:0000256" key="1">
    <source>
        <dbReference type="SAM" id="Phobius"/>
    </source>
</evidence>
<keyword evidence="1" id="KW-0812">Transmembrane</keyword>
<accession>A0AAT9GVT5</accession>
<reference evidence="2" key="1">
    <citation type="submission" date="2024-05" db="EMBL/GenBank/DDBJ databases">
        <title>Whole-Genome Sequence of CFS9, a Potential Fish Probiotic Isolated from the Body Surface of Silurus asotus.</title>
        <authorList>
            <person name="Kojima M."/>
            <person name="Tobioka K."/>
            <person name="Yokota K."/>
            <person name="Nakatani H."/>
            <person name="Hori K."/>
            <person name="Tamaru Y."/>
            <person name="Okazaki F."/>
        </authorList>
    </citation>
    <scope>NUCLEOTIDE SEQUENCE</scope>
    <source>
        <strain evidence="2">CFS9</strain>
    </source>
</reference>
<feature type="transmembrane region" description="Helical" evidence="1">
    <location>
        <begin position="61"/>
        <end position="83"/>
    </location>
</feature>
<proteinExistence type="predicted"/>
<dbReference type="EMBL" id="AP031573">
    <property type="protein sequence ID" value="BFM41549.1"/>
    <property type="molecule type" value="Genomic_DNA"/>
</dbReference>
<name>A0AAT9GVT5_9FLAO</name>
<feature type="transmembrane region" description="Helical" evidence="1">
    <location>
        <begin position="12"/>
        <end position="35"/>
    </location>
</feature>
<keyword evidence="1" id="KW-1133">Transmembrane helix</keyword>